<evidence type="ECO:0000256" key="5">
    <source>
        <dbReference type="RuleBase" id="RU000454"/>
    </source>
</evidence>
<dbReference type="InterPro" id="IPR033121">
    <property type="entry name" value="PEPTIDASE_A1"/>
</dbReference>
<dbReference type="Pfam" id="PF00026">
    <property type="entry name" value="Asp"/>
    <property type="match status" value="1"/>
</dbReference>
<evidence type="ECO:0000313" key="9">
    <source>
        <dbReference type="EMBL" id="GLB35111.1"/>
    </source>
</evidence>
<dbReference type="PROSITE" id="PS00141">
    <property type="entry name" value="ASP_PROTEASE"/>
    <property type="match status" value="2"/>
</dbReference>
<feature type="transmembrane region" description="Helical" evidence="6">
    <location>
        <begin position="445"/>
        <end position="469"/>
    </location>
</feature>
<name>A0A9P3UL73_LYOSH</name>
<dbReference type="InterPro" id="IPR001461">
    <property type="entry name" value="Aspartic_peptidase_A1"/>
</dbReference>
<dbReference type="InterPro" id="IPR021109">
    <property type="entry name" value="Peptidase_aspartic_dom_sf"/>
</dbReference>
<keyword evidence="7" id="KW-0732">Signal</keyword>
<feature type="chain" id="PRO_5040389875" evidence="7">
    <location>
        <begin position="23"/>
        <end position="501"/>
    </location>
</feature>
<reference evidence="9" key="1">
    <citation type="submission" date="2022-07" db="EMBL/GenBank/DDBJ databases">
        <title>The genome of Lyophyllum shimeji provides insight into the initial evolution of ectomycorrhizal fungal genome.</title>
        <authorList>
            <person name="Kobayashi Y."/>
            <person name="Shibata T."/>
            <person name="Hirakawa H."/>
            <person name="Shigenobu S."/>
            <person name="Nishiyama T."/>
            <person name="Yamada A."/>
            <person name="Hasebe M."/>
            <person name="Kawaguchi M."/>
        </authorList>
    </citation>
    <scope>NUCLEOTIDE SEQUENCE</scope>
    <source>
        <strain evidence="9">AT787</strain>
    </source>
</reference>
<keyword evidence="5 9" id="KW-0645">Protease</keyword>
<dbReference type="AlphaFoldDB" id="A0A9P3UL73"/>
<dbReference type="GO" id="GO:0004190">
    <property type="term" value="F:aspartic-type endopeptidase activity"/>
    <property type="evidence" value="ECO:0007669"/>
    <property type="project" value="UniProtKB-KW"/>
</dbReference>
<feature type="domain" description="Peptidase A1" evidence="8">
    <location>
        <begin position="64"/>
        <end position="403"/>
    </location>
</feature>
<gene>
    <name evidence="9" type="ORF">LshimejAT787_0206760</name>
</gene>
<dbReference type="FunFam" id="2.40.70.10:FF:000008">
    <property type="entry name" value="Cathepsin D"/>
    <property type="match status" value="1"/>
</dbReference>
<evidence type="ECO:0000256" key="1">
    <source>
        <dbReference type="ARBA" id="ARBA00007447"/>
    </source>
</evidence>
<dbReference type="PANTHER" id="PTHR47966:SF51">
    <property type="entry name" value="BETA-SITE APP-CLEAVING ENZYME, ISOFORM A-RELATED"/>
    <property type="match status" value="1"/>
</dbReference>
<keyword evidence="5" id="KW-0378">Hydrolase</keyword>
<proteinExistence type="inferred from homology"/>
<feature type="disulfide bond" evidence="4">
    <location>
        <begin position="93"/>
        <end position="98"/>
    </location>
</feature>
<evidence type="ECO:0000256" key="6">
    <source>
        <dbReference type="SAM" id="Phobius"/>
    </source>
</evidence>
<keyword evidence="2 5" id="KW-0064">Aspartyl protease</keyword>
<evidence type="ECO:0000256" key="2">
    <source>
        <dbReference type="ARBA" id="ARBA00022750"/>
    </source>
</evidence>
<dbReference type="Gene3D" id="2.40.70.10">
    <property type="entry name" value="Acid Proteases"/>
    <property type="match status" value="2"/>
</dbReference>
<feature type="signal peptide" evidence="7">
    <location>
        <begin position="1"/>
        <end position="22"/>
    </location>
</feature>
<feature type="active site" evidence="3">
    <location>
        <position position="283"/>
    </location>
</feature>
<evidence type="ECO:0000256" key="7">
    <source>
        <dbReference type="SAM" id="SignalP"/>
    </source>
</evidence>
<evidence type="ECO:0000256" key="4">
    <source>
        <dbReference type="PIRSR" id="PIRSR601461-2"/>
    </source>
</evidence>
<evidence type="ECO:0000256" key="3">
    <source>
        <dbReference type="PIRSR" id="PIRSR601461-1"/>
    </source>
</evidence>
<comment type="caution">
    <text evidence="9">The sequence shown here is derived from an EMBL/GenBank/DDBJ whole genome shotgun (WGS) entry which is preliminary data.</text>
</comment>
<dbReference type="CDD" id="cd05471">
    <property type="entry name" value="pepsin_like"/>
    <property type="match status" value="1"/>
</dbReference>
<dbReference type="EMBL" id="BRPK01000002">
    <property type="protein sequence ID" value="GLB35111.1"/>
    <property type="molecule type" value="Genomic_DNA"/>
</dbReference>
<evidence type="ECO:0000259" key="8">
    <source>
        <dbReference type="PROSITE" id="PS51767"/>
    </source>
</evidence>
<protein>
    <submittedName>
        <fullName evidence="9">Eukaryotic aspartyl protease</fullName>
    </submittedName>
</protein>
<keyword evidence="10" id="KW-1185">Reference proteome</keyword>
<dbReference type="OrthoDB" id="15189at2759"/>
<keyword evidence="6" id="KW-1133">Transmembrane helix</keyword>
<dbReference type="InterPro" id="IPR001969">
    <property type="entry name" value="Aspartic_peptidase_AS"/>
</dbReference>
<organism evidence="9 10">
    <name type="scientific">Lyophyllum shimeji</name>
    <name type="common">Hon-shimeji</name>
    <name type="synonym">Tricholoma shimeji</name>
    <dbReference type="NCBI Taxonomy" id="47721"/>
    <lineage>
        <taxon>Eukaryota</taxon>
        <taxon>Fungi</taxon>
        <taxon>Dikarya</taxon>
        <taxon>Basidiomycota</taxon>
        <taxon>Agaricomycotina</taxon>
        <taxon>Agaricomycetes</taxon>
        <taxon>Agaricomycetidae</taxon>
        <taxon>Agaricales</taxon>
        <taxon>Tricholomatineae</taxon>
        <taxon>Lyophyllaceae</taxon>
        <taxon>Lyophyllum</taxon>
    </lineage>
</organism>
<dbReference type="GO" id="GO:0006508">
    <property type="term" value="P:proteolysis"/>
    <property type="evidence" value="ECO:0007669"/>
    <property type="project" value="UniProtKB-KW"/>
</dbReference>
<dbReference type="SUPFAM" id="SSF50630">
    <property type="entry name" value="Acid proteases"/>
    <property type="match status" value="1"/>
</dbReference>
<accession>A0A9P3UL73</accession>
<dbReference type="PANTHER" id="PTHR47966">
    <property type="entry name" value="BETA-SITE APP-CLEAVING ENZYME, ISOFORM A-RELATED"/>
    <property type="match status" value="1"/>
</dbReference>
<sequence length="501" mass="53426">MSSSALLLALAAVLLRAFSAVAHSTSAPASRLPIRRVPRLRPPPSSGNILTTDVSIANKNEFAYLVPISVGGQEFSVILDTGSSDFWVVSSECTTSDCTGIRKYAKDRSASFSTSGVSFELSYLTGSVTGNIALDTIKLGRFEIFFQVFALVNRTTGLGLSNTGNSGILGLAFPSIASISLSAGNTLLENILASLDEPNRFYAFKLGRGSGADDPTSSFTVGGLDPNITGDLASFSFTPVSKVGANSFNYWKLPLHSFIIDNTTFPLSPSLVPGAETQIAVLDTGTTLILGPTRDVEAFWKAVDQDGATRKNDMTGLWEIRCDRGVSVSLLLGATGNELAIPIDPSDINWDEGGSEDGWCMGGLQANDGVNSGDWLLGDIFLRNVYVTHHSANSTHPPLIGLLSTTDPSASMSQFRNDRGPEQPRSTARWTRQHLHDLSLPTVPVLVYVLSSVCGFLVGAIVTTLVRILRSSFHFEQLNVFGGTCVYSGSSTNKLPGRAER</sequence>
<feature type="active site" evidence="3">
    <location>
        <position position="80"/>
    </location>
</feature>
<dbReference type="InterPro" id="IPR034164">
    <property type="entry name" value="Pepsin-like_dom"/>
</dbReference>
<keyword evidence="4" id="KW-1015">Disulfide bond</keyword>
<dbReference type="PRINTS" id="PR00792">
    <property type="entry name" value="PEPSIN"/>
</dbReference>
<dbReference type="PROSITE" id="PS51767">
    <property type="entry name" value="PEPTIDASE_A1"/>
    <property type="match status" value="1"/>
</dbReference>
<keyword evidence="6" id="KW-0812">Transmembrane</keyword>
<evidence type="ECO:0000313" key="10">
    <source>
        <dbReference type="Proteomes" id="UP001063166"/>
    </source>
</evidence>
<dbReference type="Proteomes" id="UP001063166">
    <property type="component" value="Unassembled WGS sequence"/>
</dbReference>
<keyword evidence="6" id="KW-0472">Membrane</keyword>
<comment type="similarity">
    <text evidence="1 5">Belongs to the peptidase A1 family.</text>
</comment>